<keyword evidence="3" id="KW-1185">Reference proteome</keyword>
<reference evidence="3" key="1">
    <citation type="journal article" date="2014" name="Science">
        <title>Ancient hybridizations among the ancestral genomes of bread wheat.</title>
        <authorList>
            <consortium name="International Wheat Genome Sequencing Consortium,"/>
            <person name="Marcussen T."/>
            <person name="Sandve S.R."/>
            <person name="Heier L."/>
            <person name="Spannagl M."/>
            <person name="Pfeifer M."/>
            <person name="Jakobsen K.S."/>
            <person name="Wulff B.B."/>
            <person name="Steuernagel B."/>
            <person name="Mayer K.F."/>
            <person name="Olsen O.A."/>
        </authorList>
    </citation>
    <scope>NUCLEOTIDE SEQUENCE [LARGE SCALE GENOMIC DNA]</scope>
    <source>
        <strain evidence="3">cv. AL8/78</strain>
    </source>
</reference>
<evidence type="ECO:0000256" key="1">
    <source>
        <dbReference type="SAM" id="MobiDB-lite"/>
    </source>
</evidence>
<dbReference type="Proteomes" id="UP000015105">
    <property type="component" value="Chromosome 2D"/>
</dbReference>
<reference evidence="2" key="5">
    <citation type="journal article" date="2021" name="G3 (Bethesda)">
        <title>Aegilops tauschii genome assembly Aet v5.0 features greater sequence contiguity and improved annotation.</title>
        <authorList>
            <person name="Wang L."/>
            <person name="Zhu T."/>
            <person name="Rodriguez J.C."/>
            <person name="Deal K.R."/>
            <person name="Dubcovsky J."/>
            <person name="McGuire P.E."/>
            <person name="Lux T."/>
            <person name="Spannagl M."/>
            <person name="Mayer K.F.X."/>
            <person name="Baldrich P."/>
            <person name="Meyers B.C."/>
            <person name="Huo N."/>
            <person name="Gu Y.Q."/>
            <person name="Zhou H."/>
            <person name="Devos K.M."/>
            <person name="Bennetzen J.L."/>
            <person name="Unver T."/>
            <person name="Budak H."/>
            <person name="Gulick P.J."/>
            <person name="Galiba G."/>
            <person name="Kalapos B."/>
            <person name="Nelson D.R."/>
            <person name="Li P."/>
            <person name="You F.M."/>
            <person name="Luo M.C."/>
            <person name="Dvorak J."/>
        </authorList>
    </citation>
    <scope>NUCLEOTIDE SEQUENCE [LARGE SCALE GENOMIC DNA]</scope>
    <source>
        <strain evidence="2">cv. AL8/78</strain>
    </source>
</reference>
<reference evidence="2" key="4">
    <citation type="submission" date="2019-03" db="UniProtKB">
        <authorList>
            <consortium name="EnsemblPlants"/>
        </authorList>
    </citation>
    <scope>IDENTIFICATION</scope>
</reference>
<name>A0A453AHB2_AEGTS</name>
<proteinExistence type="predicted"/>
<reference evidence="2" key="3">
    <citation type="journal article" date="2017" name="Nature">
        <title>Genome sequence of the progenitor of the wheat D genome Aegilops tauschii.</title>
        <authorList>
            <person name="Luo M.C."/>
            <person name="Gu Y.Q."/>
            <person name="Puiu D."/>
            <person name="Wang H."/>
            <person name="Twardziok S.O."/>
            <person name="Deal K.R."/>
            <person name="Huo N."/>
            <person name="Zhu T."/>
            <person name="Wang L."/>
            <person name="Wang Y."/>
            <person name="McGuire P.E."/>
            <person name="Liu S."/>
            <person name="Long H."/>
            <person name="Ramasamy R.K."/>
            <person name="Rodriguez J.C."/>
            <person name="Van S.L."/>
            <person name="Yuan L."/>
            <person name="Wang Z."/>
            <person name="Xia Z."/>
            <person name="Xiao L."/>
            <person name="Anderson O.D."/>
            <person name="Ouyang S."/>
            <person name="Liang Y."/>
            <person name="Zimin A.V."/>
            <person name="Pertea G."/>
            <person name="Qi P."/>
            <person name="Bennetzen J.L."/>
            <person name="Dai X."/>
            <person name="Dawson M.W."/>
            <person name="Muller H.G."/>
            <person name="Kugler K."/>
            <person name="Rivarola-Duarte L."/>
            <person name="Spannagl M."/>
            <person name="Mayer K.F.X."/>
            <person name="Lu F.H."/>
            <person name="Bevan M.W."/>
            <person name="Leroy P."/>
            <person name="Li P."/>
            <person name="You F.M."/>
            <person name="Sun Q."/>
            <person name="Liu Z."/>
            <person name="Lyons E."/>
            <person name="Wicker T."/>
            <person name="Salzberg S.L."/>
            <person name="Devos K.M."/>
            <person name="Dvorak J."/>
        </authorList>
    </citation>
    <scope>NUCLEOTIDE SEQUENCE [LARGE SCALE GENOMIC DNA]</scope>
    <source>
        <strain evidence="2">cv. AL8/78</strain>
    </source>
</reference>
<evidence type="ECO:0000313" key="3">
    <source>
        <dbReference type="Proteomes" id="UP000015105"/>
    </source>
</evidence>
<dbReference type="EnsemblPlants" id="AET2Gv20136600.11">
    <property type="protein sequence ID" value="AET2Gv20136600.11"/>
    <property type="gene ID" value="AET2Gv20136600"/>
</dbReference>
<reference evidence="3" key="2">
    <citation type="journal article" date="2017" name="Nat. Plants">
        <title>The Aegilops tauschii genome reveals multiple impacts of transposons.</title>
        <authorList>
            <person name="Zhao G."/>
            <person name="Zou C."/>
            <person name="Li K."/>
            <person name="Wang K."/>
            <person name="Li T."/>
            <person name="Gao L."/>
            <person name="Zhang X."/>
            <person name="Wang H."/>
            <person name="Yang Z."/>
            <person name="Liu X."/>
            <person name="Jiang W."/>
            <person name="Mao L."/>
            <person name="Kong X."/>
            <person name="Jiao Y."/>
            <person name="Jia J."/>
        </authorList>
    </citation>
    <scope>NUCLEOTIDE SEQUENCE [LARGE SCALE GENOMIC DNA]</scope>
    <source>
        <strain evidence="3">cv. AL8/78</strain>
    </source>
</reference>
<feature type="compositionally biased region" description="Low complexity" evidence="1">
    <location>
        <begin position="108"/>
        <end position="117"/>
    </location>
</feature>
<feature type="region of interest" description="Disordered" evidence="1">
    <location>
        <begin position="104"/>
        <end position="126"/>
    </location>
</feature>
<evidence type="ECO:0000313" key="2">
    <source>
        <dbReference type="EnsemblPlants" id="AET2Gv20136600.11"/>
    </source>
</evidence>
<dbReference type="Gramene" id="AET2Gv20136600.11">
    <property type="protein sequence ID" value="AET2Gv20136600.11"/>
    <property type="gene ID" value="AET2Gv20136600"/>
</dbReference>
<organism evidence="2 3">
    <name type="scientific">Aegilops tauschii subsp. strangulata</name>
    <name type="common">Goatgrass</name>
    <dbReference type="NCBI Taxonomy" id="200361"/>
    <lineage>
        <taxon>Eukaryota</taxon>
        <taxon>Viridiplantae</taxon>
        <taxon>Streptophyta</taxon>
        <taxon>Embryophyta</taxon>
        <taxon>Tracheophyta</taxon>
        <taxon>Spermatophyta</taxon>
        <taxon>Magnoliopsida</taxon>
        <taxon>Liliopsida</taxon>
        <taxon>Poales</taxon>
        <taxon>Poaceae</taxon>
        <taxon>BOP clade</taxon>
        <taxon>Pooideae</taxon>
        <taxon>Triticodae</taxon>
        <taxon>Triticeae</taxon>
        <taxon>Triticinae</taxon>
        <taxon>Aegilops</taxon>
    </lineage>
</organism>
<accession>A0A453AHB2</accession>
<sequence>KIYCKCLPFNDHHNSQQSRIQVQFKQIILRTFGMCLPWFKGMGLLSANVQKKNKVQTLFKCTHGSNLFGPFSFDSTDKKTRRILFRRKRIEKMLLLVPSTLPRAPYGAAASTSSPTPLSIHPRPRR</sequence>
<protein>
    <submittedName>
        <fullName evidence="2">Uncharacterized protein</fullName>
    </submittedName>
</protein>
<dbReference type="AlphaFoldDB" id="A0A453AHB2"/>